<organism evidence="6 7">
    <name type="scientific">Obba rivulosa</name>
    <dbReference type="NCBI Taxonomy" id="1052685"/>
    <lineage>
        <taxon>Eukaryota</taxon>
        <taxon>Fungi</taxon>
        <taxon>Dikarya</taxon>
        <taxon>Basidiomycota</taxon>
        <taxon>Agaricomycotina</taxon>
        <taxon>Agaricomycetes</taxon>
        <taxon>Polyporales</taxon>
        <taxon>Gelatoporiaceae</taxon>
        <taxon>Obba</taxon>
    </lineage>
</organism>
<dbReference type="GO" id="GO:0005759">
    <property type="term" value="C:mitochondrial matrix"/>
    <property type="evidence" value="ECO:0007669"/>
    <property type="project" value="UniProtKB-SubCell"/>
</dbReference>
<dbReference type="CDD" id="cd20268">
    <property type="entry name" value="Complex1_LYR_SDHAF1_LYRM8"/>
    <property type="match status" value="1"/>
</dbReference>
<comment type="similarity">
    <text evidence="4">Belongs to the complex I LYR family. SDHAF1 subfamily.</text>
</comment>
<protein>
    <recommendedName>
        <fullName evidence="5">Complex 1 LYR protein domain-containing protein</fullName>
    </recommendedName>
</protein>
<proteinExistence type="inferred from homology"/>
<dbReference type="OrthoDB" id="273010at2759"/>
<evidence type="ECO:0000313" key="6">
    <source>
        <dbReference type="EMBL" id="OCH86397.1"/>
    </source>
</evidence>
<sequence>MSTRHSGLQKEVFSLYRRALRMVNLKPEQARQKFLLYVRYTFKSQAAAVPPRNISAIEHMLRRGRRQLEMYEDSKVRDCWVSKEMLEWGKQNPGRSVQSRPPT</sequence>
<keyword evidence="7" id="KW-1185">Reference proteome</keyword>
<dbReference type="InterPro" id="IPR008011">
    <property type="entry name" value="Complex1_LYR_dom"/>
</dbReference>
<dbReference type="Pfam" id="PF05347">
    <property type="entry name" value="Complex1_LYR"/>
    <property type="match status" value="1"/>
</dbReference>
<accession>A0A8E2DGW0</accession>
<name>A0A8E2DGW0_9APHY</name>
<evidence type="ECO:0000313" key="7">
    <source>
        <dbReference type="Proteomes" id="UP000250043"/>
    </source>
</evidence>
<evidence type="ECO:0000256" key="1">
    <source>
        <dbReference type="ARBA" id="ARBA00004305"/>
    </source>
</evidence>
<gene>
    <name evidence="6" type="ORF">OBBRIDRAFT_797240</name>
</gene>
<evidence type="ECO:0000256" key="4">
    <source>
        <dbReference type="ARBA" id="ARBA00025715"/>
    </source>
</evidence>
<dbReference type="PANTHER" id="PTHR13675:SF1">
    <property type="entry name" value="SUCCINATE DEHYDROGENASE ASSEMBLY FACTOR 1, MITOCHONDRIAL"/>
    <property type="match status" value="1"/>
</dbReference>
<evidence type="ECO:0000259" key="5">
    <source>
        <dbReference type="Pfam" id="PF05347"/>
    </source>
</evidence>
<keyword evidence="3" id="KW-0143">Chaperone</keyword>
<feature type="domain" description="Complex 1 LYR protein" evidence="5">
    <location>
        <begin position="10"/>
        <end position="70"/>
    </location>
</feature>
<dbReference type="InterPro" id="IPR045295">
    <property type="entry name" value="Complex1_LYR_SDHAF1_LYRM8"/>
</dbReference>
<dbReference type="PANTHER" id="PTHR13675">
    <property type="entry name" value="LYR MOTIF-CONTAINING PROTEIN 2"/>
    <property type="match status" value="1"/>
</dbReference>
<dbReference type="EMBL" id="KV722530">
    <property type="protein sequence ID" value="OCH86397.1"/>
    <property type="molecule type" value="Genomic_DNA"/>
</dbReference>
<dbReference type="AlphaFoldDB" id="A0A8E2DGW0"/>
<comment type="subcellular location">
    <subcellularLocation>
        <location evidence="1">Mitochondrion matrix</location>
    </subcellularLocation>
</comment>
<dbReference type="Proteomes" id="UP000250043">
    <property type="component" value="Unassembled WGS sequence"/>
</dbReference>
<evidence type="ECO:0000256" key="2">
    <source>
        <dbReference type="ARBA" id="ARBA00023128"/>
    </source>
</evidence>
<dbReference type="GO" id="GO:0034553">
    <property type="term" value="P:mitochondrial respiratory chain complex II assembly"/>
    <property type="evidence" value="ECO:0007669"/>
    <property type="project" value="InterPro"/>
</dbReference>
<keyword evidence="2" id="KW-0496">Mitochondrion</keyword>
<evidence type="ECO:0000256" key="3">
    <source>
        <dbReference type="ARBA" id="ARBA00023186"/>
    </source>
</evidence>
<reference evidence="6 7" key="1">
    <citation type="submission" date="2016-07" db="EMBL/GenBank/DDBJ databases">
        <title>Draft genome of the white-rot fungus Obba rivulosa 3A-2.</title>
        <authorList>
            <consortium name="DOE Joint Genome Institute"/>
            <person name="Miettinen O."/>
            <person name="Riley R."/>
            <person name="Acob R."/>
            <person name="Barry K."/>
            <person name="Cullen D."/>
            <person name="De Vries R."/>
            <person name="Hainaut M."/>
            <person name="Hatakka A."/>
            <person name="Henrissat B."/>
            <person name="Hilden K."/>
            <person name="Kuo R."/>
            <person name="Labutti K."/>
            <person name="Lipzen A."/>
            <person name="Makela M.R."/>
            <person name="Sandor L."/>
            <person name="Spatafora J.W."/>
            <person name="Grigoriev I.V."/>
            <person name="Hibbett D.S."/>
        </authorList>
    </citation>
    <scope>NUCLEOTIDE SEQUENCE [LARGE SCALE GENOMIC DNA]</scope>
    <source>
        <strain evidence="6 7">3A-2</strain>
    </source>
</reference>